<reference evidence="1" key="2">
    <citation type="submission" date="2022-01" db="EMBL/GenBank/DDBJ databases">
        <authorList>
            <person name="Yamashiro T."/>
            <person name="Shiraishi A."/>
            <person name="Satake H."/>
            <person name="Nakayama K."/>
        </authorList>
    </citation>
    <scope>NUCLEOTIDE SEQUENCE</scope>
</reference>
<organism evidence="1 2">
    <name type="scientific">Tanacetum coccineum</name>
    <dbReference type="NCBI Taxonomy" id="301880"/>
    <lineage>
        <taxon>Eukaryota</taxon>
        <taxon>Viridiplantae</taxon>
        <taxon>Streptophyta</taxon>
        <taxon>Embryophyta</taxon>
        <taxon>Tracheophyta</taxon>
        <taxon>Spermatophyta</taxon>
        <taxon>Magnoliopsida</taxon>
        <taxon>eudicotyledons</taxon>
        <taxon>Gunneridae</taxon>
        <taxon>Pentapetalae</taxon>
        <taxon>asterids</taxon>
        <taxon>campanulids</taxon>
        <taxon>Asterales</taxon>
        <taxon>Asteraceae</taxon>
        <taxon>Asteroideae</taxon>
        <taxon>Anthemideae</taxon>
        <taxon>Anthemidinae</taxon>
        <taxon>Tanacetum</taxon>
    </lineage>
</organism>
<name>A0ABQ5E1K2_9ASTR</name>
<keyword evidence="2" id="KW-1185">Reference proteome</keyword>
<proteinExistence type="predicted"/>
<sequence>MFVKIAAKRVGRDLAQGRLFLVFTFAVSIRPCPGAVYAGRAVCETTVPTAPVCTGCRILLARNSTSDFPDNFPNLETVAFFGTALMLLLLQQAINVFDYSSRSLGALCTSLLHLGGDGKLRNRVALSGMLSNPVGAYCVSLKTFLLAL</sequence>
<dbReference type="Proteomes" id="UP001151760">
    <property type="component" value="Unassembled WGS sequence"/>
</dbReference>
<accession>A0ABQ5E1K2</accession>
<protein>
    <submittedName>
        <fullName evidence="1">Uncharacterized protein</fullName>
    </submittedName>
</protein>
<evidence type="ECO:0000313" key="1">
    <source>
        <dbReference type="EMBL" id="GJT42969.1"/>
    </source>
</evidence>
<reference evidence="1" key="1">
    <citation type="journal article" date="2022" name="Int. J. Mol. Sci.">
        <title>Draft Genome of Tanacetum Coccineum: Genomic Comparison of Closely Related Tanacetum-Family Plants.</title>
        <authorList>
            <person name="Yamashiro T."/>
            <person name="Shiraishi A."/>
            <person name="Nakayama K."/>
            <person name="Satake H."/>
        </authorList>
    </citation>
    <scope>NUCLEOTIDE SEQUENCE</scope>
</reference>
<comment type="caution">
    <text evidence="1">The sequence shown here is derived from an EMBL/GenBank/DDBJ whole genome shotgun (WGS) entry which is preliminary data.</text>
</comment>
<gene>
    <name evidence="1" type="ORF">Tco_0951684</name>
</gene>
<evidence type="ECO:0000313" key="2">
    <source>
        <dbReference type="Proteomes" id="UP001151760"/>
    </source>
</evidence>
<dbReference type="EMBL" id="BQNB010015690">
    <property type="protein sequence ID" value="GJT42969.1"/>
    <property type="molecule type" value="Genomic_DNA"/>
</dbReference>